<gene>
    <name evidence="1" type="ORF">LCOR_06707.1</name>
</gene>
<name>A0A068S162_9FUNG</name>
<accession>A0A068S162</accession>
<comment type="caution">
    <text evidence="1">The sequence shown here is derived from an EMBL/GenBank/DDBJ whole genome shotgun (WGS) entry which is preliminary data.</text>
</comment>
<proteinExistence type="predicted"/>
<reference evidence="1" key="1">
    <citation type="submission" date="2013-08" db="EMBL/GenBank/DDBJ databases">
        <title>Gene expansion shapes genome architecture in the human pathogen Lichtheimia corymbifera: an evolutionary genomics analysis in the ancient terrestrial Mucorales (Mucoromycotina).</title>
        <authorList>
            <person name="Schwartze V.U."/>
            <person name="Winter S."/>
            <person name="Shelest E."/>
            <person name="Marcet-Houben M."/>
            <person name="Horn F."/>
            <person name="Wehner S."/>
            <person name="Hoffmann K."/>
            <person name="Riege K."/>
            <person name="Sammeth M."/>
            <person name="Nowrousian M."/>
            <person name="Valiante V."/>
            <person name="Linde J."/>
            <person name="Jacobsen I.D."/>
            <person name="Marz M."/>
            <person name="Brakhage A.A."/>
            <person name="Gabaldon T."/>
            <person name="Bocker S."/>
            <person name="Voigt K."/>
        </authorList>
    </citation>
    <scope>NUCLEOTIDE SEQUENCE [LARGE SCALE GENOMIC DNA]</scope>
    <source>
        <strain evidence="1">FSU 9682</strain>
    </source>
</reference>
<keyword evidence="2" id="KW-1185">Reference proteome</keyword>
<evidence type="ECO:0000313" key="1">
    <source>
        <dbReference type="EMBL" id="CDH55577.1"/>
    </source>
</evidence>
<evidence type="ECO:0000313" key="2">
    <source>
        <dbReference type="Proteomes" id="UP000027586"/>
    </source>
</evidence>
<dbReference type="VEuPathDB" id="FungiDB:LCOR_06707.1"/>
<protein>
    <submittedName>
        <fullName evidence="1">Uncharacterized protein</fullName>
    </submittedName>
</protein>
<organism evidence="1 2">
    <name type="scientific">Lichtheimia corymbifera JMRC:FSU:9682</name>
    <dbReference type="NCBI Taxonomy" id="1263082"/>
    <lineage>
        <taxon>Eukaryota</taxon>
        <taxon>Fungi</taxon>
        <taxon>Fungi incertae sedis</taxon>
        <taxon>Mucoromycota</taxon>
        <taxon>Mucoromycotina</taxon>
        <taxon>Mucoromycetes</taxon>
        <taxon>Mucorales</taxon>
        <taxon>Lichtheimiaceae</taxon>
        <taxon>Lichtheimia</taxon>
    </lineage>
</organism>
<dbReference type="AlphaFoldDB" id="A0A068S162"/>
<dbReference type="Proteomes" id="UP000027586">
    <property type="component" value="Unassembled WGS sequence"/>
</dbReference>
<dbReference type="EMBL" id="CBTN010000030">
    <property type="protein sequence ID" value="CDH55577.1"/>
    <property type="molecule type" value="Genomic_DNA"/>
</dbReference>
<sequence>MDAIKGNDEILLWRLGSLPAGTEDDDNGSDGIDKGCRTAMDDMGALDSMHAAAILQSWMKDVYDGSNQEFLSQYSLLPSIRFTRMLFNLQCPSFIIST</sequence>